<feature type="domain" description="EGF-like" evidence="16">
    <location>
        <begin position="326"/>
        <end position="362"/>
    </location>
</feature>
<organism evidence="18 19">
    <name type="scientific">Dreissena polymorpha</name>
    <name type="common">Zebra mussel</name>
    <name type="synonym">Mytilus polymorpha</name>
    <dbReference type="NCBI Taxonomy" id="45954"/>
    <lineage>
        <taxon>Eukaryota</taxon>
        <taxon>Metazoa</taxon>
        <taxon>Spiralia</taxon>
        <taxon>Lophotrochozoa</taxon>
        <taxon>Mollusca</taxon>
        <taxon>Bivalvia</taxon>
        <taxon>Autobranchia</taxon>
        <taxon>Heteroconchia</taxon>
        <taxon>Euheterodonta</taxon>
        <taxon>Imparidentia</taxon>
        <taxon>Neoheterodontei</taxon>
        <taxon>Myida</taxon>
        <taxon>Dreissenoidea</taxon>
        <taxon>Dreissenidae</taxon>
        <taxon>Dreissena</taxon>
    </lineage>
</organism>
<keyword evidence="10" id="KW-0472">Membrane</keyword>
<dbReference type="SMART" id="SM00032">
    <property type="entry name" value="CCP"/>
    <property type="match status" value="1"/>
</dbReference>
<feature type="disulfide bond" evidence="13">
    <location>
        <begin position="238"/>
        <end position="247"/>
    </location>
</feature>
<dbReference type="FunFam" id="2.10.25.10:FF:000143">
    <property type="entry name" value="Protein crumbs 1"/>
    <property type="match status" value="2"/>
</dbReference>
<evidence type="ECO:0000256" key="11">
    <source>
        <dbReference type="ARBA" id="ARBA00023157"/>
    </source>
</evidence>
<dbReference type="PROSITE" id="PS01186">
    <property type="entry name" value="EGF_2"/>
    <property type="match status" value="5"/>
</dbReference>
<keyword evidence="19" id="KW-1185">Reference proteome</keyword>
<feature type="disulfide bond" evidence="14">
    <location>
        <begin position="101"/>
        <end position="128"/>
    </location>
</feature>
<comment type="caution">
    <text evidence="13">Lacks conserved residue(s) required for the propagation of feature annotation.</text>
</comment>
<dbReference type="PROSITE" id="PS50026">
    <property type="entry name" value="EGF_3"/>
    <property type="match status" value="6"/>
</dbReference>
<dbReference type="Proteomes" id="UP000828390">
    <property type="component" value="Unassembled WGS sequence"/>
</dbReference>
<proteinExistence type="predicted"/>
<keyword evidence="5" id="KW-0812">Transmembrane</keyword>
<gene>
    <name evidence="18" type="ORF">DPMN_051686</name>
</gene>
<reference evidence="18" key="1">
    <citation type="journal article" date="2019" name="bioRxiv">
        <title>The Genome of the Zebra Mussel, Dreissena polymorpha: A Resource for Invasive Species Research.</title>
        <authorList>
            <person name="McCartney M.A."/>
            <person name="Auch B."/>
            <person name="Kono T."/>
            <person name="Mallez S."/>
            <person name="Zhang Y."/>
            <person name="Obille A."/>
            <person name="Becker A."/>
            <person name="Abrahante J.E."/>
            <person name="Garbe J."/>
            <person name="Badalamenti J.P."/>
            <person name="Herman A."/>
            <person name="Mangelson H."/>
            <person name="Liachko I."/>
            <person name="Sullivan S."/>
            <person name="Sone E.D."/>
            <person name="Koren S."/>
            <person name="Silverstein K.A.T."/>
            <person name="Beckman K.B."/>
            <person name="Gohl D.M."/>
        </authorList>
    </citation>
    <scope>NUCLEOTIDE SEQUENCE</scope>
    <source>
        <strain evidence="18">Duluth1</strain>
        <tissue evidence="18">Whole animal</tissue>
    </source>
</reference>
<dbReference type="SUPFAM" id="SSF57535">
    <property type="entry name" value="Complement control module/SCR domain"/>
    <property type="match status" value="1"/>
</dbReference>
<dbReference type="InterPro" id="IPR035976">
    <property type="entry name" value="Sushi/SCR/CCP_sf"/>
</dbReference>
<dbReference type="InterPro" id="IPR000436">
    <property type="entry name" value="Sushi_SCR_CCP_dom"/>
</dbReference>
<keyword evidence="2" id="KW-0217">Developmental protein</keyword>
<keyword evidence="6 15" id="KW-0732">Signal</keyword>
<dbReference type="Gene3D" id="2.10.25.10">
    <property type="entry name" value="Laminin"/>
    <property type="match status" value="6"/>
</dbReference>
<dbReference type="PROSITE" id="PS00022">
    <property type="entry name" value="EGF_1"/>
    <property type="match status" value="5"/>
</dbReference>
<feature type="disulfide bond" evidence="13">
    <location>
        <begin position="352"/>
        <end position="361"/>
    </location>
</feature>
<feature type="disulfide bond" evidence="13">
    <location>
        <begin position="200"/>
        <end position="209"/>
    </location>
</feature>
<reference evidence="18" key="2">
    <citation type="submission" date="2020-11" db="EMBL/GenBank/DDBJ databases">
        <authorList>
            <person name="McCartney M.A."/>
            <person name="Auch B."/>
            <person name="Kono T."/>
            <person name="Mallez S."/>
            <person name="Becker A."/>
            <person name="Gohl D.M."/>
            <person name="Silverstein K.A.T."/>
            <person name="Koren S."/>
            <person name="Bechman K.B."/>
            <person name="Herman A."/>
            <person name="Abrahante J.E."/>
            <person name="Garbe J."/>
        </authorList>
    </citation>
    <scope>NUCLEOTIDE SEQUENCE</scope>
    <source>
        <strain evidence="18">Duluth1</strain>
        <tissue evidence="18">Whole animal</tissue>
    </source>
</reference>
<dbReference type="Pfam" id="PF00008">
    <property type="entry name" value="EGF"/>
    <property type="match status" value="3"/>
</dbReference>
<dbReference type="InterPro" id="IPR009030">
    <property type="entry name" value="Growth_fac_rcpt_cys_sf"/>
</dbReference>
<comment type="subcellular location">
    <subcellularLocation>
        <location evidence="1">Cell membrane</location>
        <topology evidence="1">Single-pass type I membrane protein</topology>
    </subcellularLocation>
</comment>
<evidence type="ECO:0000256" key="14">
    <source>
        <dbReference type="PROSITE-ProRule" id="PRU00302"/>
    </source>
</evidence>
<keyword evidence="12" id="KW-0325">Glycoprotein</keyword>
<evidence type="ECO:0000256" key="12">
    <source>
        <dbReference type="ARBA" id="ARBA00023180"/>
    </source>
</evidence>
<dbReference type="PROSITE" id="PS50923">
    <property type="entry name" value="SUSHI"/>
    <property type="match status" value="1"/>
</dbReference>
<evidence type="ECO:0000313" key="19">
    <source>
        <dbReference type="Proteomes" id="UP000828390"/>
    </source>
</evidence>
<dbReference type="Pfam" id="PF12661">
    <property type="entry name" value="hEGF"/>
    <property type="match status" value="3"/>
</dbReference>
<keyword evidence="14" id="KW-0768">Sushi</keyword>
<dbReference type="PANTHER" id="PTHR12916:SF9">
    <property type="entry name" value="NEUROGENIC LOCUS NOTCH HOMOLOG PROTEIN 1-RELATED"/>
    <property type="match status" value="1"/>
</dbReference>
<evidence type="ECO:0000256" key="15">
    <source>
        <dbReference type="SAM" id="SignalP"/>
    </source>
</evidence>
<sequence>MVFTKTNNFTLILTWTLHASVIHGQIFSTPCAVGGTECDAFPNSVCDTANSLVCVCPGALGYIANGNRTRCDYSYGALTSPAGGTVSTTATITGGVATYACNPGFILNGVNTRTCVLNSGWSNTAPTCLTGKLNDDCSVKTDLCANIANGNCLVGSCTCNAGYQDDGTTKNCTDINECVSDPCLNDAACVNGLAKYTCQCAVGWTGTNCETDINECASVPCRNGATCTHGLDAYQCTCAPGYSGVNCDTDINECTSNPCVNGATCVDAINGFNCVCVSGYTGAQCQTDINECATVTCENGATCDDLINAYRCRCVTGFTGNLCQTNINDCIGIVCNNGGTCVDQVNNYACNCVSGYSGSHCNTNINDCISITCANNGTCIDKINSFNCACAPGWTGTLARRMLTNVTAMPAQTMPPALMYLVGTRASVRMDTLDRFVKRK</sequence>
<feature type="domain" description="Sushi" evidence="17">
    <location>
        <begin position="69"/>
        <end position="130"/>
    </location>
</feature>
<accession>A0A9D4CIA6</accession>
<dbReference type="FunFam" id="2.10.25.10:FF:000122">
    <property type="entry name" value="Protein crumbs homolog 2"/>
    <property type="match status" value="1"/>
</dbReference>
<evidence type="ECO:0000313" key="18">
    <source>
        <dbReference type="EMBL" id="KAH3725835.1"/>
    </source>
</evidence>
<evidence type="ECO:0000256" key="5">
    <source>
        <dbReference type="ARBA" id="ARBA00022692"/>
    </source>
</evidence>
<dbReference type="InterPro" id="IPR000742">
    <property type="entry name" value="EGF"/>
</dbReference>
<dbReference type="PROSITE" id="PS00010">
    <property type="entry name" value="ASX_HYDROXYL"/>
    <property type="match status" value="5"/>
</dbReference>
<dbReference type="InterPro" id="IPR026823">
    <property type="entry name" value="cEGF"/>
</dbReference>
<dbReference type="Pfam" id="PF12662">
    <property type="entry name" value="cEGF"/>
    <property type="match status" value="1"/>
</dbReference>
<name>A0A9D4CIA6_DREPO</name>
<evidence type="ECO:0000256" key="2">
    <source>
        <dbReference type="ARBA" id="ARBA00022473"/>
    </source>
</evidence>
<dbReference type="SUPFAM" id="SSF57184">
    <property type="entry name" value="Growth factor receptor domain"/>
    <property type="match status" value="1"/>
</dbReference>
<dbReference type="GO" id="GO:0005112">
    <property type="term" value="F:Notch binding"/>
    <property type="evidence" value="ECO:0007669"/>
    <property type="project" value="TreeGrafter"/>
</dbReference>
<dbReference type="InterPro" id="IPR001881">
    <property type="entry name" value="EGF-like_Ca-bd_dom"/>
</dbReference>
<dbReference type="AlphaFoldDB" id="A0A9D4CIA6"/>
<feature type="disulfide bond" evidence="13">
    <location>
        <begin position="276"/>
        <end position="285"/>
    </location>
</feature>
<keyword evidence="9" id="KW-1133">Transmembrane helix</keyword>
<dbReference type="PROSITE" id="PS01187">
    <property type="entry name" value="EGF_CA"/>
    <property type="match status" value="2"/>
</dbReference>
<feature type="domain" description="EGF-like" evidence="16">
    <location>
        <begin position="364"/>
        <end position="400"/>
    </location>
</feature>
<evidence type="ECO:0000256" key="8">
    <source>
        <dbReference type="ARBA" id="ARBA00022837"/>
    </source>
</evidence>
<dbReference type="GO" id="GO:0005886">
    <property type="term" value="C:plasma membrane"/>
    <property type="evidence" value="ECO:0007669"/>
    <property type="project" value="UniProtKB-SubCell"/>
</dbReference>
<dbReference type="PRINTS" id="PR00010">
    <property type="entry name" value="EGFBLOOD"/>
</dbReference>
<evidence type="ECO:0000256" key="3">
    <source>
        <dbReference type="ARBA" id="ARBA00022475"/>
    </source>
</evidence>
<keyword evidence="8" id="KW-0106">Calcium</keyword>
<protein>
    <submittedName>
        <fullName evidence="18">Uncharacterized protein</fullName>
    </submittedName>
</protein>
<dbReference type="CDD" id="cd00033">
    <property type="entry name" value="CCP"/>
    <property type="match status" value="1"/>
</dbReference>
<evidence type="ECO:0000256" key="4">
    <source>
        <dbReference type="ARBA" id="ARBA00022536"/>
    </source>
</evidence>
<feature type="signal peptide" evidence="15">
    <location>
        <begin position="1"/>
        <end position="24"/>
    </location>
</feature>
<keyword evidence="11 13" id="KW-1015">Disulfide bond</keyword>
<dbReference type="PANTHER" id="PTHR12916">
    <property type="entry name" value="CYTOCHROME C OXIDASE POLYPEPTIDE VIC-2"/>
    <property type="match status" value="1"/>
</dbReference>
<evidence type="ECO:0000256" key="9">
    <source>
        <dbReference type="ARBA" id="ARBA00022989"/>
    </source>
</evidence>
<dbReference type="FunFam" id="2.10.25.10:FF:000434">
    <property type="entry name" value="Predicted protein"/>
    <property type="match status" value="1"/>
</dbReference>
<evidence type="ECO:0000259" key="16">
    <source>
        <dbReference type="PROSITE" id="PS50026"/>
    </source>
</evidence>
<evidence type="ECO:0000256" key="6">
    <source>
        <dbReference type="ARBA" id="ARBA00022729"/>
    </source>
</evidence>
<dbReference type="GO" id="GO:0005509">
    <property type="term" value="F:calcium ion binding"/>
    <property type="evidence" value="ECO:0007669"/>
    <property type="project" value="InterPro"/>
</dbReference>
<dbReference type="EMBL" id="JAIWYP010000012">
    <property type="protein sequence ID" value="KAH3725835.1"/>
    <property type="molecule type" value="Genomic_DNA"/>
</dbReference>
<feature type="domain" description="EGF-like" evidence="16">
    <location>
        <begin position="174"/>
        <end position="210"/>
    </location>
</feature>
<evidence type="ECO:0000256" key="13">
    <source>
        <dbReference type="PROSITE-ProRule" id="PRU00076"/>
    </source>
</evidence>
<dbReference type="SMART" id="SM00181">
    <property type="entry name" value="EGF"/>
    <property type="match status" value="8"/>
</dbReference>
<comment type="caution">
    <text evidence="18">The sequence shown here is derived from an EMBL/GenBank/DDBJ whole genome shotgun (WGS) entry which is preliminary data.</text>
</comment>
<evidence type="ECO:0000256" key="1">
    <source>
        <dbReference type="ARBA" id="ARBA00004251"/>
    </source>
</evidence>
<feature type="chain" id="PRO_5039043720" evidence="15">
    <location>
        <begin position="25"/>
        <end position="440"/>
    </location>
</feature>
<dbReference type="FunFam" id="2.10.25.10:FF:000391">
    <property type="entry name" value="Weary, isoform C"/>
    <property type="match status" value="1"/>
</dbReference>
<feature type="domain" description="EGF-like" evidence="16">
    <location>
        <begin position="250"/>
        <end position="286"/>
    </location>
</feature>
<feature type="domain" description="EGF-like" evidence="16">
    <location>
        <begin position="212"/>
        <end position="248"/>
    </location>
</feature>
<keyword evidence="3" id="KW-1003">Cell membrane</keyword>
<evidence type="ECO:0000256" key="7">
    <source>
        <dbReference type="ARBA" id="ARBA00022737"/>
    </source>
</evidence>
<dbReference type="InterPro" id="IPR018097">
    <property type="entry name" value="EGF_Ca-bd_CS"/>
</dbReference>
<evidence type="ECO:0000259" key="17">
    <source>
        <dbReference type="PROSITE" id="PS50923"/>
    </source>
</evidence>
<dbReference type="FunFam" id="2.10.25.10:FF:000080">
    <property type="entry name" value="Neurogenic locus notch 1"/>
    <property type="match status" value="1"/>
</dbReference>
<dbReference type="InterPro" id="IPR000152">
    <property type="entry name" value="EGF-type_Asp/Asn_hydroxyl_site"/>
</dbReference>
<feature type="disulfide bond" evidence="13">
    <location>
        <begin position="314"/>
        <end position="323"/>
    </location>
</feature>
<keyword evidence="4 13" id="KW-0245">EGF-like domain</keyword>
<keyword evidence="7" id="KW-0677">Repeat</keyword>
<evidence type="ECO:0000256" key="10">
    <source>
        <dbReference type="ARBA" id="ARBA00023136"/>
    </source>
</evidence>
<dbReference type="Gene3D" id="2.10.70.10">
    <property type="entry name" value="Complement Module, domain 1"/>
    <property type="match status" value="1"/>
</dbReference>
<dbReference type="CDD" id="cd00054">
    <property type="entry name" value="EGF_CA"/>
    <property type="match status" value="6"/>
</dbReference>
<dbReference type="InterPro" id="IPR013032">
    <property type="entry name" value="EGF-like_CS"/>
</dbReference>
<dbReference type="GO" id="GO:0007219">
    <property type="term" value="P:Notch signaling pathway"/>
    <property type="evidence" value="ECO:0007669"/>
    <property type="project" value="TreeGrafter"/>
</dbReference>
<dbReference type="SUPFAM" id="SSF57196">
    <property type="entry name" value="EGF/Laminin"/>
    <property type="match status" value="4"/>
</dbReference>
<dbReference type="SMART" id="SM00179">
    <property type="entry name" value="EGF_CA"/>
    <property type="match status" value="6"/>
</dbReference>
<feature type="domain" description="EGF-like" evidence="16">
    <location>
        <begin position="288"/>
        <end position="324"/>
    </location>
</feature>